<sequence>MVTRLNIAFAPGEGALVRMLGLVERRGFDVRGVSMADGSMMLDVEARDGSRRLDMLDLQLRRLVDVRDVRVAT</sequence>
<gene>
    <name evidence="1" type="ORF">AVDCRST_MAG91-3343</name>
</gene>
<reference evidence="1" key="1">
    <citation type="submission" date="2020-02" db="EMBL/GenBank/DDBJ databases">
        <authorList>
            <person name="Meier V. D."/>
        </authorList>
    </citation>
    <scope>NUCLEOTIDE SEQUENCE</scope>
    <source>
        <strain evidence="1">AVDCRST_MAG91</strain>
    </source>
</reference>
<accession>A0A6J4TYU3</accession>
<dbReference type="EMBL" id="CADCVX010000586">
    <property type="protein sequence ID" value="CAA9535948.1"/>
    <property type="molecule type" value="Genomic_DNA"/>
</dbReference>
<dbReference type="Pfam" id="PF13710">
    <property type="entry name" value="ACT_5"/>
    <property type="match status" value="1"/>
</dbReference>
<protein>
    <recommendedName>
        <fullName evidence="2">Acetolactate synthase</fullName>
    </recommendedName>
</protein>
<evidence type="ECO:0000313" key="1">
    <source>
        <dbReference type="EMBL" id="CAA9535948.1"/>
    </source>
</evidence>
<name>A0A6J4TYU3_9SPHN</name>
<proteinExistence type="predicted"/>
<organism evidence="1">
    <name type="scientific">uncultured Sphingomonadaceae bacterium</name>
    <dbReference type="NCBI Taxonomy" id="169976"/>
    <lineage>
        <taxon>Bacteria</taxon>
        <taxon>Pseudomonadati</taxon>
        <taxon>Pseudomonadota</taxon>
        <taxon>Alphaproteobacteria</taxon>
        <taxon>Sphingomonadales</taxon>
        <taxon>Sphingomonadaceae</taxon>
        <taxon>environmental samples</taxon>
    </lineage>
</organism>
<dbReference type="AlphaFoldDB" id="A0A6J4TYU3"/>
<evidence type="ECO:0008006" key="2">
    <source>
        <dbReference type="Google" id="ProtNLM"/>
    </source>
</evidence>